<dbReference type="OrthoDB" id="8195947at2759"/>
<accession>A0A8S1DSN0</accession>
<feature type="region of interest" description="Disordered" evidence="1">
    <location>
        <begin position="1"/>
        <end position="53"/>
    </location>
</feature>
<gene>
    <name evidence="2" type="ORF">CLODIP_2_CD05621</name>
</gene>
<proteinExistence type="predicted"/>
<comment type="caution">
    <text evidence="2">The sequence shown here is derived from an EMBL/GenBank/DDBJ whole genome shotgun (WGS) entry which is preliminary data.</text>
</comment>
<evidence type="ECO:0000313" key="3">
    <source>
        <dbReference type="Proteomes" id="UP000494165"/>
    </source>
</evidence>
<evidence type="ECO:0008006" key="4">
    <source>
        <dbReference type="Google" id="ProtNLM"/>
    </source>
</evidence>
<reference evidence="2 3" key="1">
    <citation type="submission" date="2020-04" db="EMBL/GenBank/DDBJ databases">
        <authorList>
            <person name="Alioto T."/>
            <person name="Alioto T."/>
            <person name="Gomez Garrido J."/>
        </authorList>
    </citation>
    <scope>NUCLEOTIDE SEQUENCE [LARGE SCALE GENOMIC DNA]</scope>
</reference>
<keyword evidence="3" id="KW-1185">Reference proteome</keyword>
<sequence>MVRQGTTSFGGEQVNGGAGADSESDVPMSDFEDDDDDDDDEDDDEEDLPYPGFIPLALGCLDQQTRPRNWCLRMITNPYPFLLTFPEHAITDQILKTSFLA</sequence>
<dbReference type="EMBL" id="CADEPI010000227">
    <property type="protein sequence ID" value="CAB3381168.1"/>
    <property type="molecule type" value="Genomic_DNA"/>
</dbReference>
<name>A0A8S1DSN0_9INSE</name>
<evidence type="ECO:0000256" key="1">
    <source>
        <dbReference type="SAM" id="MobiDB-lite"/>
    </source>
</evidence>
<protein>
    <recommendedName>
        <fullName evidence="4">Voltage-dependent T-type calcium channel subunit alpha-1G</fullName>
    </recommendedName>
</protein>
<feature type="compositionally biased region" description="Acidic residues" evidence="1">
    <location>
        <begin position="30"/>
        <end position="48"/>
    </location>
</feature>
<feature type="compositionally biased region" description="Polar residues" evidence="1">
    <location>
        <begin position="1"/>
        <end position="10"/>
    </location>
</feature>
<dbReference type="Proteomes" id="UP000494165">
    <property type="component" value="Unassembled WGS sequence"/>
</dbReference>
<organism evidence="2 3">
    <name type="scientific">Cloeon dipterum</name>
    <dbReference type="NCBI Taxonomy" id="197152"/>
    <lineage>
        <taxon>Eukaryota</taxon>
        <taxon>Metazoa</taxon>
        <taxon>Ecdysozoa</taxon>
        <taxon>Arthropoda</taxon>
        <taxon>Hexapoda</taxon>
        <taxon>Insecta</taxon>
        <taxon>Pterygota</taxon>
        <taxon>Palaeoptera</taxon>
        <taxon>Ephemeroptera</taxon>
        <taxon>Pisciforma</taxon>
        <taxon>Baetidae</taxon>
        <taxon>Cloeon</taxon>
    </lineage>
</organism>
<evidence type="ECO:0000313" key="2">
    <source>
        <dbReference type="EMBL" id="CAB3381168.1"/>
    </source>
</evidence>
<dbReference type="AlphaFoldDB" id="A0A8S1DSN0"/>